<reference evidence="1 2" key="1">
    <citation type="submission" date="2018-10" db="EMBL/GenBank/DDBJ databases">
        <title>Sphingobacterium sp. M05W1-28.</title>
        <authorList>
            <person name="Cai H."/>
        </authorList>
    </citation>
    <scope>NUCLEOTIDE SEQUENCE [LARGE SCALE GENOMIC DNA]</scope>
    <source>
        <strain evidence="1 2">M05W1-28</strain>
    </source>
</reference>
<gene>
    <name evidence="1" type="ORF">D7322_16075</name>
</gene>
<organism evidence="1 2">
    <name type="scientific">Sphingobacterium puteale</name>
    <dbReference type="NCBI Taxonomy" id="2420510"/>
    <lineage>
        <taxon>Bacteria</taxon>
        <taxon>Pseudomonadati</taxon>
        <taxon>Bacteroidota</taxon>
        <taxon>Sphingobacteriia</taxon>
        <taxon>Sphingobacteriales</taxon>
        <taxon>Sphingobacteriaceae</taxon>
        <taxon>Sphingobacterium</taxon>
    </lineage>
</organism>
<sequence>MNRGELYTYIQNKNHGVFDSKENNGVKVSMSYIPGILMRDNADSTLLGKYLYFRLIYQINDKDMLSAVDQSSYSVLVNRLSFKLGDYIIVRCDGKDEEIADFQFSPMYGATNNTEVVIALDRDKLKDEKELTIKLRDIGLGLPEYDFTFKREALERLDDLTVELEKLD</sequence>
<comment type="caution">
    <text evidence="1">The sequence shown here is derived from an EMBL/GenBank/DDBJ whole genome shotgun (WGS) entry which is preliminary data.</text>
</comment>
<dbReference type="AlphaFoldDB" id="A0A420VWM8"/>
<accession>A0A420VWM8</accession>
<dbReference type="OrthoDB" id="28588at28453"/>
<evidence type="ECO:0000313" key="1">
    <source>
        <dbReference type="EMBL" id="RKO70783.1"/>
    </source>
</evidence>
<protein>
    <submittedName>
        <fullName evidence="1">Uncharacterized protein</fullName>
    </submittedName>
</protein>
<keyword evidence="2" id="KW-1185">Reference proteome</keyword>
<evidence type="ECO:0000313" key="2">
    <source>
        <dbReference type="Proteomes" id="UP000282423"/>
    </source>
</evidence>
<name>A0A420VWM8_9SPHI</name>
<dbReference type="Proteomes" id="UP000282423">
    <property type="component" value="Unassembled WGS sequence"/>
</dbReference>
<proteinExistence type="predicted"/>
<dbReference type="RefSeq" id="WP_121125302.1">
    <property type="nucleotide sequence ID" value="NZ_RBWS01000011.1"/>
</dbReference>
<dbReference type="EMBL" id="RBWS01000011">
    <property type="protein sequence ID" value="RKO70783.1"/>
    <property type="molecule type" value="Genomic_DNA"/>
</dbReference>